<sequence>MQGLSFNHSHAEGKRVWSHCVVTSNLVINDLSIPLQFQPYYSKDVCKDSNKPFKSKVAIAKDFISDFIAPDNCNSIYCLVDSWYTSTPLIESCLTKGFHPIGAVKSNRIVKPFGIRSKLSQLADSIDPSSLDIVTIKGKGHWVYRYEGPVGSFQNAVVLICYEINGEDLEPPMFILSTDISLANEKILEYYSIRWKIEINYKYLKTNLSFDKYRVRSFLSIERYFLLVFLAINFLEFIRFKTTNAAIKTIGDTINYIISLSAIDLVTFVYKSSKDNIPLQYVFEALRIAS</sequence>
<dbReference type="GO" id="GO:0003677">
    <property type="term" value="F:DNA binding"/>
    <property type="evidence" value="ECO:0007669"/>
    <property type="project" value="InterPro"/>
</dbReference>
<organism evidence="2 3">
    <name type="scientific">Paramaledivibacter caminithermalis (strain DSM 15212 / CIP 107654 / DViRD3)</name>
    <name type="common">Clostridium caminithermale</name>
    <dbReference type="NCBI Taxonomy" id="1121301"/>
    <lineage>
        <taxon>Bacteria</taxon>
        <taxon>Bacillati</taxon>
        <taxon>Bacillota</taxon>
        <taxon>Clostridia</taxon>
        <taxon>Peptostreptococcales</taxon>
        <taxon>Caminicellaceae</taxon>
        <taxon>Paramaledivibacter</taxon>
    </lineage>
</organism>
<dbReference type="InterPro" id="IPR002559">
    <property type="entry name" value="Transposase_11"/>
</dbReference>
<evidence type="ECO:0000313" key="2">
    <source>
        <dbReference type="EMBL" id="SHJ73161.1"/>
    </source>
</evidence>
<accession>A0A1M6LPR3</accession>
<keyword evidence="3" id="KW-1185">Reference proteome</keyword>
<name>A0A1M6LPR3_PARC5</name>
<reference evidence="2 3" key="1">
    <citation type="submission" date="2016-11" db="EMBL/GenBank/DDBJ databases">
        <authorList>
            <person name="Jaros S."/>
            <person name="Januszkiewicz K."/>
            <person name="Wedrychowicz H."/>
        </authorList>
    </citation>
    <scope>NUCLEOTIDE SEQUENCE [LARGE SCALE GENOMIC DNA]</scope>
    <source>
        <strain evidence="2 3">DSM 15212</strain>
    </source>
</reference>
<evidence type="ECO:0000313" key="3">
    <source>
        <dbReference type="Proteomes" id="UP000184465"/>
    </source>
</evidence>
<feature type="domain" description="Transposase IS4-like" evidence="1">
    <location>
        <begin position="70"/>
        <end position="234"/>
    </location>
</feature>
<protein>
    <submittedName>
        <fullName evidence="2">Transposase DDE domain-containing protein</fullName>
    </submittedName>
</protein>
<dbReference type="AlphaFoldDB" id="A0A1M6LPR3"/>
<proteinExistence type="predicted"/>
<dbReference type="Proteomes" id="UP000184465">
    <property type="component" value="Unassembled WGS sequence"/>
</dbReference>
<evidence type="ECO:0000259" key="1">
    <source>
        <dbReference type="Pfam" id="PF01609"/>
    </source>
</evidence>
<dbReference type="EMBL" id="FRAG01000007">
    <property type="protein sequence ID" value="SHJ73161.1"/>
    <property type="molecule type" value="Genomic_DNA"/>
</dbReference>
<dbReference type="GO" id="GO:0004803">
    <property type="term" value="F:transposase activity"/>
    <property type="evidence" value="ECO:0007669"/>
    <property type="project" value="InterPro"/>
</dbReference>
<dbReference type="RefSeq" id="WP_073147376.1">
    <property type="nucleotide sequence ID" value="NZ_FRAG01000007.1"/>
</dbReference>
<dbReference type="GO" id="GO:0006313">
    <property type="term" value="P:DNA transposition"/>
    <property type="evidence" value="ECO:0007669"/>
    <property type="project" value="InterPro"/>
</dbReference>
<dbReference type="STRING" id="1121301.SAMN02745912_00885"/>
<dbReference type="SUPFAM" id="SSF53098">
    <property type="entry name" value="Ribonuclease H-like"/>
    <property type="match status" value="1"/>
</dbReference>
<dbReference type="InterPro" id="IPR012337">
    <property type="entry name" value="RNaseH-like_sf"/>
</dbReference>
<dbReference type="Pfam" id="PF01609">
    <property type="entry name" value="DDE_Tnp_1"/>
    <property type="match status" value="1"/>
</dbReference>
<dbReference type="OrthoDB" id="2519014at2"/>
<gene>
    <name evidence="2" type="ORF">SAMN02745912_00885</name>
</gene>